<evidence type="ECO:0000313" key="3">
    <source>
        <dbReference type="EMBL" id="KIJ38544.1"/>
    </source>
</evidence>
<feature type="compositionally biased region" description="Basic and acidic residues" evidence="1">
    <location>
        <begin position="34"/>
        <end position="46"/>
    </location>
</feature>
<evidence type="ECO:0000256" key="1">
    <source>
        <dbReference type="SAM" id="MobiDB-lite"/>
    </source>
</evidence>
<dbReference type="AlphaFoldDB" id="A0A0C9UUJ8"/>
<gene>
    <name evidence="2" type="ORF">M422DRAFT_53085</name>
    <name evidence="3" type="ORF">M422DRAFT_69115</name>
</gene>
<dbReference type="Proteomes" id="UP000054279">
    <property type="component" value="Unassembled WGS sequence"/>
</dbReference>
<proteinExistence type="predicted"/>
<name>A0A0C9UUJ8_SPHS4</name>
<evidence type="ECO:0000313" key="4">
    <source>
        <dbReference type="Proteomes" id="UP000054279"/>
    </source>
</evidence>
<feature type="compositionally biased region" description="Basic and acidic residues" evidence="1">
    <location>
        <begin position="10"/>
        <end position="22"/>
    </location>
</feature>
<sequence>MFPNLDNTDEDIRVLEPPKSIEPEETDTVQQAPRNKEPYPRPDLDTNQKTLASAPIHKLPTKLLEKLSKQIAYVDLSKINYLDSEGSMSMEKAPILFLQVCQHWRRIVLFPQTLLPNNNHILIHSISTQTTSLMA</sequence>
<organism evidence="3 4">
    <name type="scientific">Sphaerobolus stellatus (strain SS14)</name>
    <dbReference type="NCBI Taxonomy" id="990650"/>
    <lineage>
        <taxon>Eukaryota</taxon>
        <taxon>Fungi</taxon>
        <taxon>Dikarya</taxon>
        <taxon>Basidiomycota</taxon>
        <taxon>Agaricomycotina</taxon>
        <taxon>Agaricomycetes</taxon>
        <taxon>Phallomycetidae</taxon>
        <taxon>Geastrales</taxon>
        <taxon>Sphaerobolaceae</taxon>
        <taxon>Sphaerobolus</taxon>
    </lineage>
</organism>
<keyword evidence="4" id="KW-1185">Reference proteome</keyword>
<reference evidence="3 4" key="1">
    <citation type="submission" date="2014-06" db="EMBL/GenBank/DDBJ databases">
        <title>Evolutionary Origins and Diversification of the Mycorrhizal Mutualists.</title>
        <authorList>
            <consortium name="DOE Joint Genome Institute"/>
            <consortium name="Mycorrhizal Genomics Consortium"/>
            <person name="Kohler A."/>
            <person name="Kuo A."/>
            <person name="Nagy L.G."/>
            <person name="Floudas D."/>
            <person name="Copeland A."/>
            <person name="Barry K.W."/>
            <person name="Cichocki N."/>
            <person name="Veneault-Fourrey C."/>
            <person name="LaButti K."/>
            <person name="Lindquist E.A."/>
            <person name="Lipzen A."/>
            <person name="Lundell T."/>
            <person name="Morin E."/>
            <person name="Murat C."/>
            <person name="Riley R."/>
            <person name="Ohm R."/>
            <person name="Sun H."/>
            <person name="Tunlid A."/>
            <person name="Henrissat B."/>
            <person name="Grigoriev I.V."/>
            <person name="Hibbett D.S."/>
            <person name="Martin F."/>
        </authorList>
    </citation>
    <scope>NUCLEOTIDE SEQUENCE [LARGE SCALE GENOMIC DNA]</scope>
    <source>
        <strain evidence="3 4">SS14</strain>
    </source>
</reference>
<dbReference type="HOGENOM" id="CLU_1887072_0_0_1"/>
<accession>A0A0C9UUJ8</accession>
<dbReference type="EMBL" id="KN837160">
    <property type="protein sequence ID" value="KIJ38544.1"/>
    <property type="molecule type" value="Genomic_DNA"/>
</dbReference>
<dbReference type="OrthoDB" id="3365698at2759"/>
<dbReference type="EMBL" id="KN837232">
    <property type="protein sequence ID" value="KIJ32075.1"/>
    <property type="molecule type" value="Genomic_DNA"/>
</dbReference>
<evidence type="ECO:0008006" key="5">
    <source>
        <dbReference type="Google" id="ProtNLM"/>
    </source>
</evidence>
<evidence type="ECO:0000313" key="2">
    <source>
        <dbReference type="EMBL" id="KIJ32075.1"/>
    </source>
</evidence>
<feature type="region of interest" description="Disordered" evidence="1">
    <location>
        <begin position="1"/>
        <end position="52"/>
    </location>
</feature>
<protein>
    <recommendedName>
        <fullName evidence="5">F-box domain-containing protein</fullName>
    </recommendedName>
</protein>